<dbReference type="PANTHER" id="PTHR43612">
    <property type="entry name" value="TRIFUNCTIONAL ENZYME SUBUNIT ALPHA"/>
    <property type="match status" value="1"/>
</dbReference>
<evidence type="ECO:0000259" key="11">
    <source>
        <dbReference type="Pfam" id="PF00725"/>
    </source>
</evidence>
<evidence type="ECO:0000256" key="1">
    <source>
        <dbReference type="ARBA" id="ARBA00005005"/>
    </source>
</evidence>
<dbReference type="Gene3D" id="3.40.50.720">
    <property type="entry name" value="NAD(P)-binding Rossmann-like Domain"/>
    <property type="match status" value="1"/>
</dbReference>
<dbReference type="FunFam" id="3.90.226.10:FF:000047">
    <property type="entry name" value="Probable 3-hydroxyacyl-CoA dehydrogenase"/>
    <property type="match status" value="1"/>
</dbReference>
<dbReference type="SUPFAM" id="SSF51735">
    <property type="entry name" value="NAD(P)-binding Rossmann-fold domains"/>
    <property type="match status" value="1"/>
</dbReference>
<keyword evidence="3" id="KW-0276">Fatty acid metabolism</keyword>
<dbReference type="SUPFAM" id="SSF48179">
    <property type="entry name" value="6-phosphogluconate dehydrogenase C-terminal domain-like"/>
    <property type="match status" value="2"/>
</dbReference>
<sequence>MTDAIRYEKGQDQIVVLTLDMPGQSANTMNAAYREAMAATLTRLEAEKNEIAGVVITSAKKTFFAGGDLNELIKVDKAQAKAFYDSVLVLKAQLRRLETLGKPVVAAINGAALGGGWEICLACHHRVALDDKSVQLGLPEVTLGLLPGGGGVVRMVRMLGLEKALPYLLEGKKVRPAQALQAGLIDELAADREALLAQARAWVLANPEVRQPWDNKGYAIPGGTPSHPKVAQMLAIAPSILRSKTQGCFPAPEKILCAAVEGAQVDFDTAHLIETRYFTELVTGQVAKNMIGTFWFQLNQINAGSSRPQGYAPYVTRKVGVLGAGMMGAGIAYVSACAGIEVVLKDITLAAAEKGKAHSAALLDKKVSRGQLTAEQRETTLARIHPTQDDADLAGCDLIIEAVFEDRALKAKVSAAAQNVVGADAVIASNTSTLPISGLATAVPDQAKFIGLHFFSPVDKMPLVEIIKGARTSDETLARGFDFVLQIKKTPIVVNDSRGFFTSRVFGTFTNEGIAMLGEGVAAPMIETEARKAGMPVGPLAVSDEVSLSLMSHIRQQTAKDLQAEGKAMPNHPATAVIDLLVNEYKRTGKAAGAGFYDYPAGGQKHLWPELKTRFEQPGKQISPKDVRDRLLFIQAIETVRCVEEGVLMSTADANVGSIFGIGFAAWSGGALQFINQYGLNDFIARARYLAEEYGERFSPPALLLEKAAKGALF</sequence>
<dbReference type="CDD" id="cd06558">
    <property type="entry name" value="crotonase-like"/>
    <property type="match status" value="1"/>
</dbReference>
<keyword evidence="8" id="KW-0456">Lyase</keyword>
<comment type="pathway">
    <text evidence="1">Lipid metabolism; fatty acid beta-oxidation.</text>
</comment>
<evidence type="ECO:0000256" key="2">
    <source>
        <dbReference type="ARBA" id="ARBA00007005"/>
    </source>
</evidence>
<dbReference type="Pfam" id="PF00378">
    <property type="entry name" value="ECH_1"/>
    <property type="match status" value="1"/>
</dbReference>
<organism evidence="13">
    <name type="scientific">Pseudomonas lactis</name>
    <dbReference type="NCBI Taxonomy" id="1615674"/>
    <lineage>
        <taxon>Bacteria</taxon>
        <taxon>Pseudomonadati</taxon>
        <taxon>Pseudomonadota</taxon>
        <taxon>Gammaproteobacteria</taxon>
        <taxon>Pseudomonadales</taxon>
        <taxon>Pseudomonadaceae</taxon>
        <taxon>Pseudomonas</taxon>
    </lineage>
</organism>
<dbReference type="Gene3D" id="3.90.226.10">
    <property type="entry name" value="2-enoyl-CoA Hydratase, Chain A, domain 1"/>
    <property type="match status" value="1"/>
</dbReference>
<evidence type="ECO:0000256" key="5">
    <source>
        <dbReference type="ARBA" id="ARBA00023002"/>
    </source>
</evidence>
<evidence type="ECO:0000256" key="8">
    <source>
        <dbReference type="ARBA" id="ARBA00023239"/>
    </source>
</evidence>
<comment type="similarity">
    <text evidence="2">In the central section; belongs to the 3-hydroxyacyl-CoA dehydrogenase family.</text>
</comment>
<feature type="domain" description="3-hydroxyacyl-CoA dehydrogenase NAD binding" evidence="12">
    <location>
        <begin position="318"/>
        <end position="496"/>
    </location>
</feature>
<gene>
    <name evidence="13" type="ORF">PflSS101_4045</name>
</gene>
<name>I4KAJ3_9PSED</name>
<evidence type="ECO:0000259" key="12">
    <source>
        <dbReference type="Pfam" id="PF02737"/>
    </source>
</evidence>
<dbReference type="Proteomes" id="UP000003213">
    <property type="component" value="Chromosome"/>
</dbReference>
<dbReference type="InterPro" id="IPR001753">
    <property type="entry name" value="Enoyl-CoA_hydra/iso"/>
</dbReference>
<dbReference type="PATRIC" id="fig|1038924.3.peg.3893"/>
<comment type="catalytic activity">
    <reaction evidence="10">
        <text>a (3S)-3-hydroxyacyl-CoA + NAD(+) = a 3-oxoacyl-CoA + NADH + H(+)</text>
        <dbReference type="Rhea" id="RHEA:22432"/>
        <dbReference type="ChEBI" id="CHEBI:15378"/>
        <dbReference type="ChEBI" id="CHEBI:57318"/>
        <dbReference type="ChEBI" id="CHEBI:57540"/>
        <dbReference type="ChEBI" id="CHEBI:57945"/>
        <dbReference type="ChEBI" id="CHEBI:90726"/>
        <dbReference type="EC" id="1.1.1.35"/>
    </reaction>
</comment>
<evidence type="ECO:0000256" key="9">
    <source>
        <dbReference type="ARBA" id="ARBA00023268"/>
    </source>
</evidence>
<dbReference type="InterPro" id="IPR036291">
    <property type="entry name" value="NAD(P)-bd_dom_sf"/>
</dbReference>
<proteinExistence type="inferred from homology"/>
<evidence type="ECO:0000256" key="3">
    <source>
        <dbReference type="ARBA" id="ARBA00022832"/>
    </source>
</evidence>
<keyword evidence="7" id="KW-0443">Lipid metabolism</keyword>
<keyword evidence="6" id="KW-0520">NAD</keyword>
<dbReference type="GO" id="GO:0016509">
    <property type="term" value="F:long-chain (3S)-3-hydroxyacyl-CoA dehydrogenase (NAD+) activity"/>
    <property type="evidence" value="ECO:0007669"/>
    <property type="project" value="TreeGrafter"/>
</dbReference>
<keyword evidence="4" id="KW-0442">Lipid degradation</keyword>
<evidence type="ECO:0000313" key="13">
    <source>
        <dbReference type="EMBL" id="EIK61733.1"/>
    </source>
</evidence>
<dbReference type="FunFam" id="1.10.1040.50:FF:000005">
    <property type="entry name" value="Probable 3-hydroxyacyl-CoA dehydrogenase"/>
    <property type="match status" value="1"/>
</dbReference>
<evidence type="ECO:0000256" key="10">
    <source>
        <dbReference type="ARBA" id="ARBA00049556"/>
    </source>
</evidence>
<dbReference type="EMBL" id="AHPN01000001">
    <property type="protein sequence ID" value="EIK61733.1"/>
    <property type="molecule type" value="Genomic_DNA"/>
</dbReference>
<dbReference type="Pfam" id="PF02737">
    <property type="entry name" value="3HCDH_N"/>
    <property type="match status" value="1"/>
</dbReference>
<dbReference type="GO" id="GO:0070403">
    <property type="term" value="F:NAD+ binding"/>
    <property type="evidence" value="ECO:0007669"/>
    <property type="project" value="InterPro"/>
</dbReference>
<dbReference type="InterPro" id="IPR008927">
    <property type="entry name" value="6-PGluconate_DH-like_C_sf"/>
</dbReference>
<dbReference type="GO" id="GO:0006635">
    <property type="term" value="P:fatty acid beta-oxidation"/>
    <property type="evidence" value="ECO:0007669"/>
    <property type="project" value="UniProtKB-UniPathway"/>
</dbReference>
<dbReference type="InterPro" id="IPR006108">
    <property type="entry name" value="3HC_DH_C"/>
</dbReference>
<dbReference type="InterPro" id="IPR006176">
    <property type="entry name" value="3-OHacyl-CoA_DH_NAD-bd"/>
</dbReference>
<reference evidence="13" key="1">
    <citation type="journal article" date="2012" name="PLoS Genet.">
        <title>Comparative Genomics of Plant-Associated Pseudomonas spp.: Insights into Diversity and Inheritance of Traits Involved in Multitrophic Interactions.</title>
        <authorList>
            <person name="Loper J.E."/>
            <person name="Hassan K.A."/>
            <person name="Mavrodi D.V."/>
            <person name="Davis E.W.II."/>
            <person name="Lim C.K."/>
            <person name="Shaffer B.T."/>
            <person name="Elbourne L.D."/>
            <person name="Stockwell V.O."/>
            <person name="Hartney S.L."/>
            <person name="Breakwell K."/>
            <person name="Henkels M.D."/>
            <person name="Tetu S.G."/>
            <person name="Rangel L.I."/>
            <person name="Kidarsa T.A."/>
            <person name="Wilson N.L."/>
            <person name="van de Mortel J.E."/>
            <person name="Song C."/>
            <person name="Blumhagen R."/>
            <person name="Radune D."/>
            <person name="Hostetler J.B."/>
            <person name="Brinkac L.M."/>
            <person name="Durkin A.S."/>
            <person name="Kluepfel D.A."/>
            <person name="Wechter W.P."/>
            <person name="Anderson A.J."/>
            <person name="Kim Y.C."/>
            <person name="Pierson L.S.III."/>
            <person name="Pierson E.A."/>
            <person name="Lindow S.E."/>
            <person name="Kobayashi D.Y."/>
            <person name="Raaijmakers J.M."/>
            <person name="Weller D.M."/>
            <person name="Thomashow L.S."/>
            <person name="Allen A.E."/>
            <person name="Paulsen I.T."/>
        </authorList>
    </citation>
    <scope>NUCLEOTIDE SEQUENCE [LARGE SCALE GENOMIC DNA]</scope>
    <source>
        <strain evidence="13">SS101</strain>
    </source>
</reference>
<dbReference type="InterPro" id="IPR050136">
    <property type="entry name" value="FA_oxidation_alpha_subunit"/>
</dbReference>
<keyword evidence="5" id="KW-0560">Oxidoreductase</keyword>
<comment type="caution">
    <text evidence="13">The sequence shown here is derived from an EMBL/GenBank/DDBJ whole genome shotgun (WGS) entry which is preliminary data.</text>
</comment>
<feature type="domain" description="3-hydroxyacyl-CoA dehydrogenase C-terminal" evidence="11">
    <location>
        <begin position="499"/>
        <end position="599"/>
    </location>
</feature>
<dbReference type="HOGENOM" id="CLU_009834_15_3_6"/>
<dbReference type="FunFam" id="3.40.50.720:FF:000009">
    <property type="entry name" value="Fatty oxidation complex, alpha subunit"/>
    <property type="match status" value="1"/>
</dbReference>
<dbReference type="GO" id="GO:0004300">
    <property type="term" value="F:enoyl-CoA hydratase activity"/>
    <property type="evidence" value="ECO:0007669"/>
    <property type="project" value="TreeGrafter"/>
</dbReference>
<accession>I4KAJ3</accession>
<dbReference type="PANTHER" id="PTHR43612:SF3">
    <property type="entry name" value="TRIFUNCTIONAL ENZYME SUBUNIT ALPHA, MITOCHONDRIAL"/>
    <property type="match status" value="1"/>
</dbReference>
<evidence type="ECO:0000256" key="6">
    <source>
        <dbReference type="ARBA" id="ARBA00023027"/>
    </source>
</evidence>
<dbReference type="Gene3D" id="1.10.1040.50">
    <property type="match status" value="1"/>
</dbReference>
<dbReference type="SUPFAM" id="SSF52096">
    <property type="entry name" value="ClpP/crotonase"/>
    <property type="match status" value="1"/>
</dbReference>
<dbReference type="UniPathway" id="UPA00659"/>
<evidence type="ECO:0000256" key="7">
    <source>
        <dbReference type="ARBA" id="ARBA00023098"/>
    </source>
</evidence>
<dbReference type="AlphaFoldDB" id="I4KAJ3"/>
<dbReference type="Pfam" id="PF00725">
    <property type="entry name" value="3HCDH"/>
    <property type="match status" value="1"/>
</dbReference>
<evidence type="ECO:0000256" key="4">
    <source>
        <dbReference type="ARBA" id="ARBA00022963"/>
    </source>
</evidence>
<dbReference type="InterPro" id="IPR029045">
    <property type="entry name" value="ClpP/crotonase-like_dom_sf"/>
</dbReference>
<dbReference type="RefSeq" id="WP_003193452.1">
    <property type="nucleotide sequence ID" value="NZ_CM001513.1"/>
</dbReference>
<protein>
    <submittedName>
        <fullName evidence="13">Putative 3-hydroxyacyl-CoA dehydrogenase</fullName>
    </submittedName>
</protein>
<keyword evidence="9" id="KW-0511">Multifunctional enzyme</keyword>